<dbReference type="Pfam" id="PF00563">
    <property type="entry name" value="EAL"/>
    <property type="match status" value="1"/>
</dbReference>
<feature type="domain" description="EAL" evidence="1">
    <location>
        <begin position="1"/>
        <end position="229"/>
    </location>
</feature>
<dbReference type="PANTHER" id="PTHR33121:SF70">
    <property type="entry name" value="SIGNALING PROTEIN YKOW"/>
    <property type="match status" value="1"/>
</dbReference>
<dbReference type="SUPFAM" id="SSF141868">
    <property type="entry name" value="EAL domain-like"/>
    <property type="match status" value="1"/>
</dbReference>
<sequence length="236" mass="26816">MTKDNILGLEALIRWQHPIKGFILPSDFIPVAEESRLIIKIDEWVITQALKQLFEWRQQGVDIVPVAINLSGRHLVSDSLVPFISEWLKFYNLEGHFLEIEITEGVLLHDIERCIEVMRDLKALNIQISVDDFGTGYSSLSYLKRLPLDVLKIDQSFVEECASHAEDAKICGTILNLAQNLDLTAVAEGVETSQQVDTLKSLGCQIFQGYYFYKPMPSEVITRLLSDSNIHAYHKP</sequence>
<accession>A0ABT4JX29</accession>
<dbReference type="Gene3D" id="3.20.20.450">
    <property type="entry name" value="EAL domain"/>
    <property type="match status" value="1"/>
</dbReference>
<dbReference type="InterPro" id="IPR001633">
    <property type="entry name" value="EAL_dom"/>
</dbReference>
<evidence type="ECO:0000313" key="2">
    <source>
        <dbReference type="EMBL" id="MCZ2722642.1"/>
    </source>
</evidence>
<dbReference type="Proteomes" id="UP001149719">
    <property type="component" value="Unassembled WGS sequence"/>
</dbReference>
<dbReference type="SMART" id="SM00052">
    <property type="entry name" value="EAL"/>
    <property type="match status" value="1"/>
</dbReference>
<name>A0ABT4JX29_9GAMM</name>
<keyword evidence="3" id="KW-1185">Reference proteome</keyword>
<organism evidence="2 3">
    <name type="scientific">Marinomonas phaeophyticola</name>
    <dbReference type="NCBI Taxonomy" id="3004091"/>
    <lineage>
        <taxon>Bacteria</taxon>
        <taxon>Pseudomonadati</taxon>
        <taxon>Pseudomonadota</taxon>
        <taxon>Gammaproteobacteria</taxon>
        <taxon>Oceanospirillales</taxon>
        <taxon>Oceanospirillaceae</taxon>
        <taxon>Marinomonas</taxon>
    </lineage>
</organism>
<dbReference type="InterPro" id="IPR035919">
    <property type="entry name" value="EAL_sf"/>
</dbReference>
<evidence type="ECO:0000259" key="1">
    <source>
        <dbReference type="PROSITE" id="PS50883"/>
    </source>
</evidence>
<dbReference type="PROSITE" id="PS50883">
    <property type="entry name" value="EAL"/>
    <property type="match status" value="1"/>
</dbReference>
<reference evidence="2" key="1">
    <citation type="submission" date="2022-12" db="EMBL/GenBank/DDBJ databases">
        <title>Marinomonas 15G1-11 sp. nov, isolated from marine algae.</title>
        <authorList>
            <person name="Butt M."/>
            <person name="Choi D.G."/>
            <person name="Kim J.M."/>
            <person name="Lee J.K."/>
            <person name="Baek J.H."/>
            <person name="Jeon C.O."/>
        </authorList>
    </citation>
    <scope>NUCLEOTIDE SEQUENCE</scope>
    <source>
        <strain evidence="2">15G1-11</strain>
    </source>
</reference>
<protein>
    <submittedName>
        <fullName evidence="2">EAL domain-containing protein</fullName>
    </submittedName>
</protein>
<proteinExistence type="predicted"/>
<dbReference type="InterPro" id="IPR050706">
    <property type="entry name" value="Cyclic-di-GMP_PDE-like"/>
</dbReference>
<dbReference type="EMBL" id="JAPUBN010000018">
    <property type="protein sequence ID" value="MCZ2722642.1"/>
    <property type="molecule type" value="Genomic_DNA"/>
</dbReference>
<evidence type="ECO:0000313" key="3">
    <source>
        <dbReference type="Proteomes" id="UP001149719"/>
    </source>
</evidence>
<comment type="caution">
    <text evidence="2">The sequence shown here is derived from an EMBL/GenBank/DDBJ whole genome shotgun (WGS) entry which is preliminary data.</text>
</comment>
<dbReference type="PANTHER" id="PTHR33121">
    <property type="entry name" value="CYCLIC DI-GMP PHOSPHODIESTERASE PDEF"/>
    <property type="match status" value="1"/>
</dbReference>
<dbReference type="CDD" id="cd01948">
    <property type="entry name" value="EAL"/>
    <property type="match status" value="1"/>
</dbReference>
<gene>
    <name evidence="2" type="ORF">O1D97_13740</name>
</gene>